<feature type="repeat" description="TPR" evidence="8">
    <location>
        <begin position="212"/>
        <end position="245"/>
    </location>
</feature>
<dbReference type="Pfam" id="PF13424">
    <property type="entry name" value="TPR_12"/>
    <property type="match status" value="2"/>
</dbReference>
<dbReference type="Pfam" id="PF13844">
    <property type="entry name" value="Glyco_transf_41"/>
    <property type="match status" value="2"/>
</dbReference>
<dbReference type="GO" id="GO:0097363">
    <property type="term" value="F:protein O-acetylglucosaminyltransferase activity"/>
    <property type="evidence" value="ECO:0007669"/>
    <property type="project" value="UniProtKB-EC"/>
</dbReference>
<dbReference type="SMART" id="SM00028">
    <property type="entry name" value="TPR"/>
    <property type="match status" value="7"/>
</dbReference>
<dbReference type="SUPFAM" id="SSF53756">
    <property type="entry name" value="UDP-Glycosyltransferase/glycogen phosphorylase"/>
    <property type="match status" value="1"/>
</dbReference>
<name>A0A1S7LLR1_MAGMO</name>
<keyword evidence="5 10" id="KW-0808">Transferase</keyword>
<dbReference type="UniPathway" id="UPA00378"/>
<feature type="repeat" description="TPR" evidence="8">
    <location>
        <begin position="178"/>
        <end position="211"/>
    </location>
</feature>
<evidence type="ECO:0000256" key="3">
    <source>
        <dbReference type="ARBA" id="ARBA00011970"/>
    </source>
</evidence>
<feature type="domain" description="O-GlcNAc transferase C-terminal" evidence="9">
    <location>
        <begin position="501"/>
        <end position="679"/>
    </location>
</feature>
<evidence type="ECO:0000256" key="5">
    <source>
        <dbReference type="ARBA" id="ARBA00022679"/>
    </source>
</evidence>
<keyword evidence="6" id="KW-0677">Repeat</keyword>
<evidence type="ECO:0000256" key="8">
    <source>
        <dbReference type="PROSITE-ProRule" id="PRU00339"/>
    </source>
</evidence>
<dbReference type="PROSITE" id="PS50005">
    <property type="entry name" value="TPR"/>
    <property type="match status" value="6"/>
</dbReference>
<proteinExistence type="inferred from homology"/>
<dbReference type="PANTHER" id="PTHR44835">
    <property type="entry name" value="UDP-N-ACETYLGLUCOSAMINE--PEPTIDE N-ACETYLGLUCOSAMINYLTRANSFERASE SPINDLY-RELATED"/>
    <property type="match status" value="1"/>
</dbReference>
<evidence type="ECO:0000256" key="6">
    <source>
        <dbReference type="ARBA" id="ARBA00022737"/>
    </source>
</evidence>
<feature type="repeat" description="TPR" evidence="8">
    <location>
        <begin position="110"/>
        <end position="143"/>
    </location>
</feature>
<evidence type="ECO:0000256" key="2">
    <source>
        <dbReference type="ARBA" id="ARBA00005386"/>
    </source>
</evidence>
<accession>A0A1S7LLR1</accession>
<sequence length="698" mass="77782">MQPQTMTLEEAFRQAIQLQQQGALDQAEQIYQQILNAAPNHPIVLYYLASVSAQRGDKQQLEKRLYDTLAVVPEHADAHRSLGTLYTEQGDYARGETHFLRSIKQDPQQAATHSNLGLNLKAQGRLQEAAEQLKRALELDDQTAPLWSVYGSILKAQGELERALQAFKHSIKLDAGQPDTYHNMGLLLHSMGKAVDAEEAFRQALTLKPDLVAALNGLGGLLRESGRKAEALQTLEKAVELAPDDLSSHNNMANALVDQGRVVEAIPHFRRALELEPGNLAIHSNMIMCLHYNPHMDGKRLFAELRSWHEQHGHPGDGDPLRFTNESDPDRRLRVGYITADMKQHPLGFFTLPILMSHDSAQVERYLYSGLTKEDWLTEQARAHVDHWRNCATLSDALLEQQILADGIDVLVDLSGHTRGNRLMLMAKRVAPVQILGGGSFCSNGIDSMDGAVVDPYQVPPEQAEGFSEPLIQMPGGNYAIYMPPDYLPEVAPTPMAKNGHITFGCFNNLAKLNEPVVVLWSELLQQIPDSRLLIRTYALNDASTRERYIKLFAHHGVATERLMLHGGLPHKELLDAYGEMDIALDPFPYSGGLTTIEALWMGVPVIALAGDRMAGRHSVAHLNAAQLGDWVVQSPEAYIALAKAWAAKPQELASLRQAVRPRMQHGPTADWQGYTRHMEGEMRRLWQRWCTKKLATV</sequence>
<feature type="repeat" description="TPR" evidence="8">
    <location>
        <begin position="246"/>
        <end position="279"/>
    </location>
</feature>
<reference evidence="10" key="1">
    <citation type="submission" date="2015-04" db="EMBL/GenBank/DDBJ databases">
        <authorList>
            <person name="Syromyatnikov M.Y."/>
            <person name="Popov V.N."/>
        </authorList>
    </citation>
    <scope>NUCLEOTIDE SEQUENCE</scope>
    <source>
        <strain evidence="10">MO-1</strain>
    </source>
</reference>
<evidence type="ECO:0000256" key="4">
    <source>
        <dbReference type="ARBA" id="ARBA00022676"/>
    </source>
</evidence>
<keyword evidence="7 8" id="KW-0802">TPR repeat</keyword>
<organism evidence="10">
    <name type="scientific">Magnetococcus massalia (strain MO-1)</name>
    <dbReference type="NCBI Taxonomy" id="451514"/>
    <lineage>
        <taxon>Bacteria</taxon>
        <taxon>Pseudomonadati</taxon>
        <taxon>Pseudomonadota</taxon>
        <taxon>Magnetococcia</taxon>
        <taxon>Magnetococcales</taxon>
        <taxon>Magnetococcaceae</taxon>
        <taxon>Magnetococcus</taxon>
    </lineage>
</organism>
<feature type="domain" description="O-GlcNAc transferase C-terminal" evidence="9">
    <location>
        <begin position="320"/>
        <end position="476"/>
    </location>
</feature>
<comment type="pathway">
    <text evidence="1">Protein modification; protein glycosylation.</text>
</comment>
<dbReference type="SUPFAM" id="SSF48452">
    <property type="entry name" value="TPR-like"/>
    <property type="match status" value="1"/>
</dbReference>
<comment type="similarity">
    <text evidence="2">Belongs to the glycosyltransferase 41 family. O-GlcNAc transferase subfamily.</text>
</comment>
<dbReference type="EC" id="2.4.1.255" evidence="3"/>
<dbReference type="InterPro" id="IPR019734">
    <property type="entry name" value="TPR_rpt"/>
</dbReference>
<protein>
    <recommendedName>
        <fullName evidence="3">protein O-GlcNAc transferase</fullName>
        <ecNumber evidence="3">2.4.1.255</ecNumber>
    </recommendedName>
</protein>
<feature type="repeat" description="TPR" evidence="8">
    <location>
        <begin position="76"/>
        <end position="109"/>
    </location>
</feature>
<dbReference type="Gene3D" id="3.40.50.2000">
    <property type="entry name" value="Glycogen Phosphorylase B"/>
    <property type="match status" value="1"/>
</dbReference>
<dbReference type="Gene3D" id="3.40.50.11380">
    <property type="match status" value="1"/>
</dbReference>
<feature type="repeat" description="TPR" evidence="8">
    <location>
        <begin position="144"/>
        <end position="177"/>
    </location>
</feature>
<evidence type="ECO:0000259" key="9">
    <source>
        <dbReference type="Pfam" id="PF13844"/>
    </source>
</evidence>
<dbReference type="PANTHER" id="PTHR44835:SF1">
    <property type="entry name" value="PROTEIN O-GLCNAC TRANSFERASE"/>
    <property type="match status" value="1"/>
</dbReference>
<gene>
    <name evidence="10" type="ORF">MAGMO_2917</name>
</gene>
<evidence type="ECO:0000256" key="7">
    <source>
        <dbReference type="ARBA" id="ARBA00022803"/>
    </source>
</evidence>
<dbReference type="Pfam" id="PF00515">
    <property type="entry name" value="TPR_1"/>
    <property type="match status" value="1"/>
</dbReference>
<dbReference type="Pfam" id="PF13174">
    <property type="entry name" value="TPR_6"/>
    <property type="match status" value="1"/>
</dbReference>
<keyword evidence="4 10" id="KW-0328">Glycosyltransferase</keyword>
<dbReference type="InterPro" id="IPR011990">
    <property type="entry name" value="TPR-like_helical_dom_sf"/>
</dbReference>
<evidence type="ECO:0000256" key="1">
    <source>
        <dbReference type="ARBA" id="ARBA00004922"/>
    </source>
</evidence>
<dbReference type="InterPro" id="IPR029489">
    <property type="entry name" value="OGT/SEC/SPY_C"/>
</dbReference>
<dbReference type="AlphaFoldDB" id="A0A1S7LLR1"/>
<dbReference type="InterPro" id="IPR051939">
    <property type="entry name" value="Glycosyltr_41/O-GlcNAc_trsf"/>
</dbReference>
<dbReference type="Gene3D" id="1.25.40.10">
    <property type="entry name" value="Tetratricopeptide repeat domain"/>
    <property type="match status" value="1"/>
</dbReference>
<evidence type="ECO:0000313" key="10">
    <source>
        <dbReference type="EMBL" id="CRH07064.1"/>
    </source>
</evidence>
<dbReference type="Pfam" id="PF13181">
    <property type="entry name" value="TPR_8"/>
    <property type="match status" value="1"/>
</dbReference>
<dbReference type="EMBL" id="LO017727">
    <property type="protein sequence ID" value="CRH07064.1"/>
    <property type="molecule type" value="Genomic_DNA"/>
</dbReference>